<keyword evidence="1" id="KW-0812">Transmembrane</keyword>
<gene>
    <name evidence="2" type="ORF">PHY01_43960</name>
</gene>
<proteinExistence type="predicted"/>
<keyword evidence="1" id="KW-0472">Membrane</keyword>
<dbReference type="PANTHER" id="PTHR30199:SF0">
    <property type="entry name" value="INNER MEMBRANE PROTEIN YDCO"/>
    <property type="match status" value="1"/>
</dbReference>
<name>A0A4Y3WTD7_9PSEU</name>
<reference evidence="2 3" key="1">
    <citation type="submission" date="2019-06" db="EMBL/GenBank/DDBJ databases">
        <title>Whole genome shotgun sequence of Pseudonocardia hydrocarbonoxydans NBRC 14498.</title>
        <authorList>
            <person name="Hosoyama A."/>
            <person name="Uohara A."/>
            <person name="Ohji S."/>
            <person name="Ichikawa N."/>
        </authorList>
    </citation>
    <scope>NUCLEOTIDE SEQUENCE [LARGE SCALE GENOMIC DNA]</scope>
    <source>
        <strain evidence="2 3">NBRC 14498</strain>
    </source>
</reference>
<accession>A0A4Y3WTD7</accession>
<protein>
    <submittedName>
        <fullName evidence="2">Benzoate transporter</fullName>
    </submittedName>
</protein>
<dbReference type="OrthoDB" id="9813854at2"/>
<dbReference type="GO" id="GO:0042925">
    <property type="term" value="F:benzoate transmembrane transporter activity"/>
    <property type="evidence" value="ECO:0007669"/>
    <property type="project" value="InterPro"/>
</dbReference>
<comment type="caution">
    <text evidence="2">The sequence shown here is derived from an EMBL/GenBank/DDBJ whole genome shotgun (WGS) entry which is preliminary data.</text>
</comment>
<dbReference type="InterPro" id="IPR004711">
    <property type="entry name" value="Benzoate_Transporter"/>
</dbReference>
<dbReference type="Proteomes" id="UP000320338">
    <property type="component" value="Unassembled WGS sequence"/>
</dbReference>
<evidence type="ECO:0000256" key="1">
    <source>
        <dbReference type="SAM" id="Phobius"/>
    </source>
</evidence>
<dbReference type="EMBL" id="BJNG01000039">
    <property type="protein sequence ID" value="GEC22113.1"/>
    <property type="molecule type" value="Genomic_DNA"/>
</dbReference>
<dbReference type="RefSeq" id="WP_141281291.1">
    <property type="nucleotide sequence ID" value="NZ_BAAARZ010000013.1"/>
</dbReference>
<feature type="transmembrane region" description="Helical" evidence="1">
    <location>
        <begin position="141"/>
        <end position="159"/>
    </location>
</feature>
<feature type="transmembrane region" description="Helical" evidence="1">
    <location>
        <begin position="307"/>
        <end position="330"/>
    </location>
</feature>
<evidence type="ECO:0000313" key="2">
    <source>
        <dbReference type="EMBL" id="GEC22113.1"/>
    </source>
</evidence>
<dbReference type="PANTHER" id="PTHR30199">
    <property type="entry name" value="MFS FAMILY TRANSPORTER, PREDICTED SUBSTRATE BENZOATE"/>
    <property type="match status" value="1"/>
</dbReference>
<keyword evidence="3" id="KW-1185">Reference proteome</keyword>
<feature type="transmembrane region" description="Helical" evidence="1">
    <location>
        <begin position="87"/>
        <end position="107"/>
    </location>
</feature>
<keyword evidence="1" id="KW-1133">Transmembrane helix</keyword>
<feature type="transmembrane region" description="Helical" evidence="1">
    <location>
        <begin position="114"/>
        <end position="135"/>
    </location>
</feature>
<feature type="transmembrane region" description="Helical" evidence="1">
    <location>
        <begin position="342"/>
        <end position="370"/>
    </location>
</feature>
<organism evidence="2 3">
    <name type="scientific">Pseudonocardia hydrocarbonoxydans</name>
    <dbReference type="NCBI Taxonomy" id="76726"/>
    <lineage>
        <taxon>Bacteria</taxon>
        <taxon>Bacillati</taxon>
        <taxon>Actinomycetota</taxon>
        <taxon>Actinomycetes</taxon>
        <taxon>Pseudonocardiales</taxon>
        <taxon>Pseudonocardiaceae</taxon>
        <taxon>Pseudonocardia</taxon>
    </lineage>
</organism>
<feature type="transmembrane region" description="Helical" evidence="1">
    <location>
        <begin position="166"/>
        <end position="189"/>
    </location>
</feature>
<dbReference type="GO" id="GO:0005886">
    <property type="term" value="C:plasma membrane"/>
    <property type="evidence" value="ECO:0007669"/>
    <property type="project" value="TreeGrafter"/>
</dbReference>
<feature type="transmembrane region" description="Helical" evidence="1">
    <location>
        <begin position="36"/>
        <end position="56"/>
    </location>
</feature>
<dbReference type="Pfam" id="PF03594">
    <property type="entry name" value="BenE"/>
    <property type="match status" value="1"/>
</dbReference>
<feature type="transmembrane region" description="Helical" evidence="1">
    <location>
        <begin position="277"/>
        <end position="300"/>
    </location>
</feature>
<dbReference type="NCBIfam" id="TIGR00843">
    <property type="entry name" value="benE"/>
    <property type="match status" value="1"/>
</dbReference>
<sequence>MQPVLAGIVTALVGFASAFTVVLAGLRAAGADEAQAASGLLAVCVASGIVAVVLGLRYRMPIGIAWSTPGAALLVTSGAPAGGFGAAVGAFLLCGVLVVVAGLVPALARLVAAIPGHVAGAMLAGVLLPLCLAPVRAVAEVPLLAAPVVAVWVLVGRFARAWAVPAALAVAVGLIVATGPTVTGAAPALVWTPPVFDGPALVGIGLPLFLVTMASQNVPGMAVLAQFGYRPPLRPVLAATGLATVAGAPFGGHAVNLAAISAALAAGPEAGAPERRWVASVVAGVGLATLGLGAGTATAVVLASPPVLVEAVAGLALLGALAASLAAAVAEVDGREAAAVTFVVTAAGVAFLGLGSAFWGLVAGAAMTLLHRRRVTASGR</sequence>
<feature type="transmembrane region" description="Helical" evidence="1">
    <location>
        <begin position="201"/>
        <end position="224"/>
    </location>
</feature>
<dbReference type="AlphaFoldDB" id="A0A4Y3WTD7"/>
<feature type="transmembrane region" description="Helical" evidence="1">
    <location>
        <begin position="236"/>
        <end position="265"/>
    </location>
</feature>
<evidence type="ECO:0000313" key="3">
    <source>
        <dbReference type="Proteomes" id="UP000320338"/>
    </source>
</evidence>